<evidence type="ECO:0000313" key="3">
    <source>
        <dbReference type="Proteomes" id="UP000318571"/>
    </source>
</evidence>
<keyword evidence="3" id="KW-1185">Reference proteome</keyword>
<comment type="caution">
    <text evidence="2">The sequence shown here is derived from an EMBL/GenBank/DDBJ whole genome shotgun (WGS) entry which is preliminary data.</text>
</comment>
<feature type="chain" id="PRO_5022162164" evidence="1">
    <location>
        <begin position="17"/>
        <end position="85"/>
    </location>
</feature>
<gene>
    <name evidence="2" type="ORF">TCAL_15080</name>
</gene>
<reference evidence="2 3" key="1">
    <citation type="journal article" date="2018" name="Nat. Ecol. Evol.">
        <title>Genomic signatures of mitonuclear coevolution across populations of Tigriopus californicus.</title>
        <authorList>
            <person name="Barreto F.S."/>
            <person name="Watson E.T."/>
            <person name="Lima T.G."/>
            <person name="Willett C.S."/>
            <person name="Edmands S."/>
            <person name="Li W."/>
            <person name="Burton R.S."/>
        </authorList>
    </citation>
    <scope>NUCLEOTIDE SEQUENCE [LARGE SCALE GENOMIC DNA]</scope>
    <source>
        <strain evidence="2 3">San Diego</strain>
    </source>
</reference>
<feature type="signal peptide" evidence="1">
    <location>
        <begin position="1"/>
        <end position="16"/>
    </location>
</feature>
<sequence>MSFTFLMFSGVTVVRGLPDLVTLPSRDLLYDLVHRLDVVADILGDVPGAVASSVEGLDGRAGGLLVGALLGVKDPKIYPSCRNAA</sequence>
<keyword evidence="1" id="KW-0732">Signal</keyword>
<evidence type="ECO:0000256" key="1">
    <source>
        <dbReference type="SAM" id="SignalP"/>
    </source>
</evidence>
<accession>A0A553NT84</accession>
<dbReference type="AlphaFoldDB" id="A0A553NT84"/>
<name>A0A553NT84_TIGCA</name>
<dbReference type="EMBL" id="VCGU01000010">
    <property type="protein sequence ID" value="TRY68630.1"/>
    <property type="molecule type" value="Genomic_DNA"/>
</dbReference>
<dbReference type="Proteomes" id="UP000318571">
    <property type="component" value="Chromosome 1"/>
</dbReference>
<organism evidence="2 3">
    <name type="scientific">Tigriopus californicus</name>
    <name type="common">Marine copepod</name>
    <dbReference type="NCBI Taxonomy" id="6832"/>
    <lineage>
        <taxon>Eukaryota</taxon>
        <taxon>Metazoa</taxon>
        <taxon>Ecdysozoa</taxon>
        <taxon>Arthropoda</taxon>
        <taxon>Crustacea</taxon>
        <taxon>Multicrustacea</taxon>
        <taxon>Hexanauplia</taxon>
        <taxon>Copepoda</taxon>
        <taxon>Harpacticoida</taxon>
        <taxon>Harpacticidae</taxon>
        <taxon>Tigriopus</taxon>
    </lineage>
</organism>
<protein>
    <submittedName>
        <fullName evidence="2">Uncharacterized protein</fullName>
    </submittedName>
</protein>
<proteinExistence type="predicted"/>
<evidence type="ECO:0000313" key="2">
    <source>
        <dbReference type="EMBL" id="TRY68630.1"/>
    </source>
</evidence>